<comment type="caution">
    <text evidence="3">The sequence shown here is derived from an EMBL/GenBank/DDBJ whole genome shotgun (WGS) entry which is preliminary data.</text>
</comment>
<comment type="similarity">
    <text evidence="1">Belongs to the cytochrome P450 family.</text>
</comment>
<evidence type="ECO:0000313" key="4">
    <source>
        <dbReference type="Proteomes" id="UP001521150"/>
    </source>
</evidence>
<dbReference type="Gene3D" id="3.40.50.720">
    <property type="entry name" value="NAD(P)-binding Rossmann-like Domain"/>
    <property type="match status" value="1"/>
</dbReference>
<dbReference type="RefSeq" id="WP_233731339.1">
    <property type="nucleotide sequence ID" value="NZ_JAJVCN010000004.1"/>
</dbReference>
<evidence type="ECO:0008006" key="5">
    <source>
        <dbReference type="Google" id="ProtNLM"/>
    </source>
</evidence>
<name>A0ABS8ZQ40_9PSEU</name>
<dbReference type="Gene3D" id="1.10.630.10">
    <property type="entry name" value="Cytochrome P450"/>
    <property type="match status" value="1"/>
</dbReference>
<reference evidence="3 4" key="1">
    <citation type="submission" date="2021-12" db="EMBL/GenBank/DDBJ databases">
        <title>Genome sequence of Kibdelosporangium philippinense ATCC 49844.</title>
        <authorList>
            <person name="Fedorov E.A."/>
            <person name="Omeragic M."/>
            <person name="Shalygina K.F."/>
            <person name="Maclea K.S."/>
        </authorList>
    </citation>
    <scope>NUCLEOTIDE SEQUENCE [LARGE SCALE GENOMIC DNA]</scope>
    <source>
        <strain evidence="3 4">ATCC 49844</strain>
    </source>
</reference>
<dbReference type="InterPro" id="IPR036291">
    <property type="entry name" value="NAD(P)-bd_dom_sf"/>
</dbReference>
<dbReference type="InterPro" id="IPR036396">
    <property type="entry name" value="Cyt_P450_sf"/>
</dbReference>
<sequence length="567" mass="61471">MAVLGGFARGEHVSPGRETDKAGFLKTTLPDGSTAWLVTGFDDVRAGLADPRLSLSRANSTGGYSGFTLPPALDRNLLNLDPPDHTRLRKLVSGAFNGRQVAGMRDKIQATAERLLDGLTGTVDLLAEYAAPLPIITISDLLGVPADHVGDFRDWTDALMTQGSRDAVVSMYQFMVTLIAAKRAEPADDLISAMIEARDGDDRLSEDELLSLAFLVLWAGYENSVHLLANSILRRLDGPVDTEELLRVANPNLHAIRRFPLEDIEIGGEIVPKGQTVLLGIQAANESSTQHLTFGAGIHYCVGAPLARARTRDRDRDLVPQVSRGQVGDRQLDVARVVPESWAAGVAGYAHAVKVIVYGASGMVGYGVLRECLLDPSVTDVLAVGRRPLGQQHEKLTEVVLPDLADQSTVDFTGYDACFFCLGVSSAGMSEDAYRRVTYDMTMAAANPLHEANADATFIYVSGQGTDSTEQGRAMWARVKGKTENDLLKLFPKAYMFRPGVILPMHGAKSSTTAYRIAYTAFRPLFPLFRRMKSVTSTEQIGLGMLAVAKHGTDKKILYPQDINAVR</sequence>
<feature type="region of interest" description="Disordered" evidence="2">
    <location>
        <begin position="1"/>
        <end position="24"/>
    </location>
</feature>
<dbReference type="InterPro" id="IPR017972">
    <property type="entry name" value="Cyt_P450_CS"/>
</dbReference>
<feature type="compositionally biased region" description="Basic and acidic residues" evidence="2">
    <location>
        <begin position="9"/>
        <end position="23"/>
    </location>
</feature>
<accession>A0ABS8ZQ40</accession>
<dbReference type="PANTHER" id="PTHR46696">
    <property type="entry name" value="P450, PUTATIVE (EUROFUNG)-RELATED"/>
    <property type="match status" value="1"/>
</dbReference>
<dbReference type="PROSITE" id="PS00086">
    <property type="entry name" value="CYTOCHROME_P450"/>
    <property type="match status" value="1"/>
</dbReference>
<dbReference type="InterPro" id="IPR002397">
    <property type="entry name" value="Cyt_P450_B"/>
</dbReference>
<dbReference type="SUPFAM" id="SSF48264">
    <property type="entry name" value="Cytochrome P450"/>
    <property type="match status" value="1"/>
</dbReference>
<keyword evidence="4" id="KW-1185">Reference proteome</keyword>
<evidence type="ECO:0000256" key="2">
    <source>
        <dbReference type="SAM" id="MobiDB-lite"/>
    </source>
</evidence>
<dbReference type="Proteomes" id="UP001521150">
    <property type="component" value="Unassembled WGS sequence"/>
</dbReference>
<dbReference type="PANTHER" id="PTHR46696:SF1">
    <property type="entry name" value="CYTOCHROME P450 YJIB-RELATED"/>
    <property type="match status" value="1"/>
</dbReference>
<gene>
    <name evidence="3" type="ORF">LWC34_44525</name>
</gene>
<evidence type="ECO:0000256" key="1">
    <source>
        <dbReference type="ARBA" id="ARBA00010617"/>
    </source>
</evidence>
<proteinExistence type="inferred from homology"/>
<evidence type="ECO:0000313" key="3">
    <source>
        <dbReference type="EMBL" id="MCE7009830.1"/>
    </source>
</evidence>
<organism evidence="3 4">
    <name type="scientific">Kibdelosporangium philippinense</name>
    <dbReference type="NCBI Taxonomy" id="211113"/>
    <lineage>
        <taxon>Bacteria</taxon>
        <taxon>Bacillati</taxon>
        <taxon>Actinomycetota</taxon>
        <taxon>Actinomycetes</taxon>
        <taxon>Pseudonocardiales</taxon>
        <taxon>Pseudonocardiaceae</taxon>
        <taxon>Kibdelosporangium</taxon>
    </lineage>
</organism>
<dbReference type="PRINTS" id="PR00359">
    <property type="entry name" value="BP450"/>
</dbReference>
<dbReference type="EMBL" id="JAJVCN010000004">
    <property type="protein sequence ID" value="MCE7009830.1"/>
    <property type="molecule type" value="Genomic_DNA"/>
</dbReference>
<protein>
    <recommendedName>
        <fullName evidence="5">Cytochrome P450</fullName>
    </recommendedName>
</protein>
<dbReference type="SUPFAM" id="SSF51735">
    <property type="entry name" value="NAD(P)-binding Rossmann-fold domains"/>
    <property type="match status" value="1"/>
</dbReference>